<sequence>MEPSLKESTRILLAWSMHFLHELRKAIASLSRGVNQSTEPGSSWQLPIQGYVKINVDCAIFVNDTCSGLAVIIRDDKCSLIAALTKRIPGVVAPEIAEAYAAKAATSLATQMGLQQVAF</sequence>
<accession>A0ABD2YTI6</accession>
<organism evidence="1 2">
    <name type="scientific">Cinchona calisaya</name>
    <dbReference type="NCBI Taxonomy" id="153742"/>
    <lineage>
        <taxon>Eukaryota</taxon>
        <taxon>Viridiplantae</taxon>
        <taxon>Streptophyta</taxon>
        <taxon>Embryophyta</taxon>
        <taxon>Tracheophyta</taxon>
        <taxon>Spermatophyta</taxon>
        <taxon>Magnoliopsida</taxon>
        <taxon>eudicotyledons</taxon>
        <taxon>Gunneridae</taxon>
        <taxon>Pentapetalae</taxon>
        <taxon>asterids</taxon>
        <taxon>lamiids</taxon>
        <taxon>Gentianales</taxon>
        <taxon>Rubiaceae</taxon>
        <taxon>Cinchonoideae</taxon>
        <taxon>Cinchoneae</taxon>
        <taxon>Cinchona</taxon>
    </lineage>
</organism>
<evidence type="ECO:0008006" key="3">
    <source>
        <dbReference type="Google" id="ProtNLM"/>
    </source>
</evidence>
<comment type="caution">
    <text evidence="1">The sequence shown here is derived from an EMBL/GenBank/DDBJ whole genome shotgun (WGS) entry which is preliminary data.</text>
</comment>
<dbReference type="AlphaFoldDB" id="A0ABD2YTI6"/>
<dbReference type="EMBL" id="JBJUIK010000012">
    <property type="protein sequence ID" value="KAL3509906.1"/>
    <property type="molecule type" value="Genomic_DNA"/>
</dbReference>
<dbReference type="InterPro" id="IPR052929">
    <property type="entry name" value="RNase_H-like_EbsB-rel"/>
</dbReference>
<gene>
    <name evidence="1" type="ORF">ACH5RR_029307</name>
</gene>
<dbReference type="PANTHER" id="PTHR47074">
    <property type="entry name" value="BNAC02G40300D PROTEIN"/>
    <property type="match status" value="1"/>
</dbReference>
<dbReference type="PANTHER" id="PTHR47074:SF75">
    <property type="entry name" value="RNASE H TYPE-1 DOMAIN-CONTAINING PROTEIN"/>
    <property type="match status" value="1"/>
</dbReference>
<reference evidence="1 2" key="1">
    <citation type="submission" date="2024-11" db="EMBL/GenBank/DDBJ databases">
        <title>A near-complete genome assembly of Cinchona calisaya.</title>
        <authorList>
            <person name="Lian D.C."/>
            <person name="Zhao X.W."/>
            <person name="Wei L."/>
        </authorList>
    </citation>
    <scope>NUCLEOTIDE SEQUENCE [LARGE SCALE GENOMIC DNA]</scope>
    <source>
        <tissue evidence="1">Nenye</tissue>
    </source>
</reference>
<protein>
    <recommendedName>
        <fullName evidence="3">RNase H type-1 domain-containing protein</fullName>
    </recommendedName>
</protein>
<dbReference type="Proteomes" id="UP001630127">
    <property type="component" value="Unassembled WGS sequence"/>
</dbReference>
<evidence type="ECO:0000313" key="2">
    <source>
        <dbReference type="Proteomes" id="UP001630127"/>
    </source>
</evidence>
<evidence type="ECO:0000313" key="1">
    <source>
        <dbReference type="EMBL" id="KAL3509906.1"/>
    </source>
</evidence>
<proteinExistence type="predicted"/>
<name>A0ABD2YTI6_9GENT</name>
<keyword evidence="2" id="KW-1185">Reference proteome</keyword>